<evidence type="ECO:0000313" key="19">
    <source>
        <dbReference type="EMBL" id="GIF79237.1"/>
    </source>
</evidence>
<dbReference type="Pfam" id="PF02744">
    <property type="entry name" value="GalP_UDP_tr_C"/>
    <property type="match status" value="1"/>
</dbReference>
<comment type="caution">
    <text evidence="19">The sequence shown here is derived from an EMBL/GenBank/DDBJ whole genome shotgun (WGS) entry which is preliminary data.</text>
</comment>
<dbReference type="SUPFAM" id="SSF54197">
    <property type="entry name" value="HIT-like"/>
    <property type="match status" value="2"/>
</dbReference>
<evidence type="ECO:0000256" key="15">
    <source>
        <dbReference type="PIRSR" id="PIRSR000808-3"/>
    </source>
</evidence>
<reference evidence="19 20" key="1">
    <citation type="submission" date="2021-01" db="EMBL/GenBank/DDBJ databases">
        <title>Whole genome shotgun sequence of Catellatospora bangladeshensis NBRC 107357.</title>
        <authorList>
            <person name="Komaki H."/>
            <person name="Tamura T."/>
        </authorList>
    </citation>
    <scope>NUCLEOTIDE SEQUENCE [LARGE SCALE GENOMIC DNA]</scope>
    <source>
        <strain evidence="19 20">NBRC 107357</strain>
    </source>
</reference>
<dbReference type="GO" id="GO:0033499">
    <property type="term" value="P:galactose catabolic process via UDP-galactose, Leloir pathway"/>
    <property type="evidence" value="ECO:0007669"/>
    <property type="project" value="TreeGrafter"/>
</dbReference>
<feature type="binding site" evidence="15">
    <location>
        <position position="70"/>
    </location>
    <ligand>
        <name>Zn(2+)</name>
        <dbReference type="ChEBI" id="CHEBI:29105"/>
    </ligand>
</feature>
<evidence type="ECO:0000256" key="5">
    <source>
        <dbReference type="ARBA" id="ARBA00016340"/>
    </source>
</evidence>
<dbReference type="UniPathway" id="UPA00214"/>
<dbReference type="EMBL" id="BONF01000005">
    <property type="protein sequence ID" value="GIF79237.1"/>
    <property type="molecule type" value="Genomic_DNA"/>
</dbReference>
<organism evidence="19 20">
    <name type="scientific">Catellatospora bangladeshensis</name>
    <dbReference type="NCBI Taxonomy" id="310355"/>
    <lineage>
        <taxon>Bacteria</taxon>
        <taxon>Bacillati</taxon>
        <taxon>Actinomycetota</taxon>
        <taxon>Actinomycetes</taxon>
        <taxon>Micromonosporales</taxon>
        <taxon>Micromonosporaceae</taxon>
        <taxon>Catellatospora</taxon>
    </lineage>
</organism>
<evidence type="ECO:0000256" key="6">
    <source>
        <dbReference type="ARBA" id="ARBA00022679"/>
    </source>
</evidence>
<evidence type="ECO:0000256" key="7">
    <source>
        <dbReference type="ARBA" id="ARBA00022695"/>
    </source>
</evidence>
<dbReference type="InterPro" id="IPR001937">
    <property type="entry name" value="GalP_UDPtransf1"/>
</dbReference>
<keyword evidence="6 16" id="KW-0808">Transferase</keyword>
<keyword evidence="8 15" id="KW-0479">Metal-binding</keyword>
<evidence type="ECO:0000256" key="3">
    <source>
        <dbReference type="ARBA" id="ARBA00010951"/>
    </source>
</evidence>
<feature type="active site" description="Tele-UMP-histidine intermediate" evidence="14">
    <location>
        <position position="169"/>
    </location>
</feature>
<feature type="domain" description="Galactose-1-phosphate uridyl transferase C-terminal" evidence="18">
    <location>
        <begin position="195"/>
        <end position="340"/>
    </location>
</feature>
<dbReference type="InterPro" id="IPR036265">
    <property type="entry name" value="HIT-like_sf"/>
</dbReference>
<comment type="pathway">
    <text evidence="2 16">Carbohydrate metabolism; galactose metabolism.</text>
</comment>
<feature type="binding site" evidence="15">
    <location>
        <position position="167"/>
    </location>
    <ligand>
        <name>Zn(2+)</name>
        <dbReference type="ChEBI" id="CHEBI:29105"/>
    </ligand>
</feature>
<keyword evidence="12 16" id="KW-0119">Carbohydrate metabolism</keyword>
<evidence type="ECO:0000256" key="12">
    <source>
        <dbReference type="ARBA" id="ARBA00023277"/>
    </source>
</evidence>
<comment type="catalytic activity">
    <reaction evidence="1 16">
        <text>alpha-D-galactose 1-phosphate + UDP-alpha-D-glucose = alpha-D-glucose 1-phosphate + UDP-alpha-D-galactose</text>
        <dbReference type="Rhea" id="RHEA:13989"/>
        <dbReference type="ChEBI" id="CHEBI:58336"/>
        <dbReference type="ChEBI" id="CHEBI:58601"/>
        <dbReference type="ChEBI" id="CHEBI:58885"/>
        <dbReference type="ChEBI" id="CHEBI:66914"/>
        <dbReference type="EC" id="2.7.7.12"/>
    </reaction>
</comment>
<evidence type="ECO:0000259" key="18">
    <source>
        <dbReference type="Pfam" id="PF02744"/>
    </source>
</evidence>
<comment type="similarity">
    <text evidence="3 16">Belongs to the galactose-1-phosphate uridylyltransferase type 1 family.</text>
</comment>
<dbReference type="RefSeq" id="WP_203741475.1">
    <property type="nucleotide sequence ID" value="NZ_BONF01000005.1"/>
</dbReference>
<dbReference type="AlphaFoldDB" id="A0A8J3JEV4"/>
<dbReference type="InterPro" id="IPR005849">
    <property type="entry name" value="GalP_Utransf_N"/>
</dbReference>
<evidence type="ECO:0000313" key="20">
    <source>
        <dbReference type="Proteomes" id="UP000601223"/>
    </source>
</evidence>
<evidence type="ECO:0000256" key="11">
    <source>
        <dbReference type="ARBA" id="ARBA00023144"/>
    </source>
</evidence>
<evidence type="ECO:0000256" key="1">
    <source>
        <dbReference type="ARBA" id="ARBA00001107"/>
    </source>
</evidence>
<dbReference type="PIRSF" id="PIRSF000808">
    <property type="entry name" value="GalT"/>
    <property type="match status" value="1"/>
</dbReference>
<dbReference type="PROSITE" id="PS00117">
    <property type="entry name" value="GAL_P_UDP_TRANSF_I"/>
    <property type="match status" value="1"/>
</dbReference>
<dbReference type="NCBIfam" id="TIGR00209">
    <property type="entry name" value="galT_1"/>
    <property type="match status" value="1"/>
</dbReference>
<evidence type="ECO:0000256" key="10">
    <source>
        <dbReference type="ARBA" id="ARBA00023004"/>
    </source>
</evidence>
<dbReference type="Gene3D" id="3.30.428.10">
    <property type="entry name" value="HIT-like"/>
    <property type="match status" value="2"/>
</dbReference>
<dbReference type="EC" id="2.7.7.12" evidence="4 13"/>
<evidence type="ECO:0000259" key="17">
    <source>
        <dbReference type="Pfam" id="PF01087"/>
    </source>
</evidence>
<feature type="domain" description="Galactose-1-phosphate uridyl transferase N-terminal" evidence="17">
    <location>
        <begin position="103"/>
        <end position="178"/>
    </location>
</feature>
<gene>
    <name evidence="19" type="primary">galT</name>
    <name evidence="19" type="ORF">Cba03nite_05860</name>
</gene>
<protein>
    <recommendedName>
        <fullName evidence="5 13">Galactose-1-phosphate uridylyltransferase</fullName>
        <ecNumber evidence="4 13">2.7.7.12</ecNumber>
    </recommendedName>
</protein>
<dbReference type="InterPro" id="IPR005850">
    <property type="entry name" value="GalP_Utransf_C"/>
</dbReference>
<dbReference type="PANTHER" id="PTHR11943">
    <property type="entry name" value="GALACTOSE-1-PHOSPHATE URIDYLYLTRANSFERASE"/>
    <property type="match status" value="1"/>
</dbReference>
<dbReference type="GO" id="GO:0008270">
    <property type="term" value="F:zinc ion binding"/>
    <property type="evidence" value="ECO:0007669"/>
    <property type="project" value="InterPro"/>
</dbReference>
<dbReference type="PANTHER" id="PTHR11943:SF1">
    <property type="entry name" value="GALACTOSE-1-PHOSPHATE URIDYLYLTRANSFERASE"/>
    <property type="match status" value="1"/>
</dbReference>
<evidence type="ECO:0000256" key="4">
    <source>
        <dbReference type="ARBA" id="ARBA00012384"/>
    </source>
</evidence>
<dbReference type="Proteomes" id="UP000601223">
    <property type="component" value="Unassembled WGS sequence"/>
</dbReference>
<feature type="binding site" evidence="15">
    <location>
        <position position="116"/>
    </location>
    <ligand>
        <name>Zn(2+)</name>
        <dbReference type="ChEBI" id="CHEBI:29105"/>
    </ligand>
</feature>
<dbReference type="Pfam" id="PF01087">
    <property type="entry name" value="GalP_UDP_transf"/>
    <property type="match status" value="1"/>
</dbReference>
<evidence type="ECO:0000256" key="16">
    <source>
        <dbReference type="RuleBase" id="RU000506"/>
    </source>
</evidence>
<feature type="binding site" evidence="15">
    <location>
        <position position="73"/>
    </location>
    <ligand>
        <name>Zn(2+)</name>
        <dbReference type="ChEBI" id="CHEBI:29105"/>
    </ligand>
</feature>
<accession>A0A8J3JEV4</accession>
<evidence type="ECO:0000256" key="14">
    <source>
        <dbReference type="PIRSR" id="PIRSR000808-1"/>
    </source>
</evidence>
<keyword evidence="11 16" id="KW-0299">Galactose metabolism</keyword>
<evidence type="ECO:0000256" key="8">
    <source>
        <dbReference type="ARBA" id="ARBA00022723"/>
    </source>
</evidence>
<evidence type="ECO:0000256" key="9">
    <source>
        <dbReference type="ARBA" id="ARBA00022833"/>
    </source>
</evidence>
<dbReference type="FunFam" id="3.30.428.10:FF:000010">
    <property type="entry name" value="Galactose-1-phosphate uridylyltransferase"/>
    <property type="match status" value="1"/>
</dbReference>
<dbReference type="GO" id="GO:0005737">
    <property type="term" value="C:cytoplasm"/>
    <property type="evidence" value="ECO:0007669"/>
    <property type="project" value="TreeGrafter"/>
</dbReference>
<dbReference type="GO" id="GO:0008108">
    <property type="term" value="F:UDP-glucose:hexose-1-phosphate uridylyltransferase activity"/>
    <property type="evidence" value="ECO:0007669"/>
    <property type="project" value="UniProtKB-UniRule"/>
</dbReference>
<evidence type="ECO:0000256" key="13">
    <source>
        <dbReference type="NCBIfam" id="TIGR00209"/>
    </source>
</evidence>
<keyword evidence="20" id="KW-1185">Reference proteome</keyword>
<dbReference type="InterPro" id="IPR019779">
    <property type="entry name" value="GalP_UDPtransf1_His-AS"/>
</dbReference>
<name>A0A8J3JEV4_9ACTN</name>
<keyword evidence="9 15" id="KW-0862">Zinc</keyword>
<keyword evidence="7 16" id="KW-0548">Nucleotidyltransferase</keyword>
<evidence type="ECO:0000256" key="2">
    <source>
        <dbReference type="ARBA" id="ARBA00004947"/>
    </source>
</evidence>
<sequence length="342" mass="38043">MKRTSTTLADGRELIYFDEHDDAVRATVDTRELPPPPPPAQLRYDPLTEEWIAIAAHRQTRTFLPPAAECPLCPAKPEFAGEVPADDYDVVVFENRFPSFSGDSGRCEVVCFSPDHDSSFKDLPVSRVRTVLAALADRTAELSAQPGVEQVFCFENRGVEIGVTLHHPHGQIYAYPYVTPTTRRYLDAARRHREQGKGNLYAELLAGERAAGERVVAANEHWTAFVPYAARWPYEIHLAPHRQVPDLAALTDDERDACAPLWSELTRRLDGLFGLDMPYIAGWHQAPVHADRDLGYLHLRLISSRRAPGKLKYLAGSESAMGAWVNDIAPEQAAAALRAVSL</sequence>
<comment type="cofactor">
    <cofactor evidence="15">
        <name>Zn(2+)</name>
        <dbReference type="ChEBI" id="CHEBI:29105"/>
    </cofactor>
    <text evidence="15">Binds 1 zinc ion per subunit.</text>
</comment>
<keyword evidence="10" id="KW-0408">Iron</keyword>
<proteinExistence type="inferred from homology"/>